<reference evidence="1" key="2">
    <citation type="journal article" date="2024" name="Plant">
        <title>Genomic evolution and insights into agronomic trait innovations of Sesamum species.</title>
        <authorList>
            <person name="Miao H."/>
            <person name="Wang L."/>
            <person name="Qu L."/>
            <person name="Liu H."/>
            <person name="Sun Y."/>
            <person name="Le M."/>
            <person name="Wang Q."/>
            <person name="Wei S."/>
            <person name="Zheng Y."/>
            <person name="Lin W."/>
            <person name="Duan Y."/>
            <person name="Cao H."/>
            <person name="Xiong S."/>
            <person name="Wang X."/>
            <person name="Wei L."/>
            <person name="Li C."/>
            <person name="Ma Q."/>
            <person name="Ju M."/>
            <person name="Zhao R."/>
            <person name="Li G."/>
            <person name="Mu C."/>
            <person name="Tian Q."/>
            <person name="Mei H."/>
            <person name="Zhang T."/>
            <person name="Gao T."/>
            <person name="Zhang H."/>
        </authorList>
    </citation>
    <scope>NUCLEOTIDE SEQUENCE</scope>
    <source>
        <strain evidence="1">K16</strain>
    </source>
</reference>
<keyword evidence="2" id="KW-1185">Reference proteome</keyword>
<gene>
    <name evidence="1" type="ORF">Sango_2986000</name>
</gene>
<comment type="caution">
    <text evidence="1">The sequence shown here is derived from an EMBL/GenBank/DDBJ whole genome shotgun (WGS) entry which is preliminary data.</text>
</comment>
<accession>A0AAE1T4W7</accession>
<evidence type="ECO:0000313" key="2">
    <source>
        <dbReference type="Proteomes" id="UP001289374"/>
    </source>
</evidence>
<dbReference type="AlphaFoldDB" id="A0AAE1T4W7"/>
<name>A0AAE1T4W7_9LAMI</name>
<dbReference type="Proteomes" id="UP001289374">
    <property type="component" value="Unassembled WGS sequence"/>
</dbReference>
<dbReference type="EMBL" id="JACGWL010000920">
    <property type="protein sequence ID" value="KAK4381261.1"/>
    <property type="molecule type" value="Genomic_DNA"/>
</dbReference>
<organism evidence="1 2">
    <name type="scientific">Sesamum angolense</name>
    <dbReference type="NCBI Taxonomy" id="2727404"/>
    <lineage>
        <taxon>Eukaryota</taxon>
        <taxon>Viridiplantae</taxon>
        <taxon>Streptophyta</taxon>
        <taxon>Embryophyta</taxon>
        <taxon>Tracheophyta</taxon>
        <taxon>Spermatophyta</taxon>
        <taxon>Magnoliopsida</taxon>
        <taxon>eudicotyledons</taxon>
        <taxon>Gunneridae</taxon>
        <taxon>Pentapetalae</taxon>
        <taxon>asterids</taxon>
        <taxon>lamiids</taxon>
        <taxon>Lamiales</taxon>
        <taxon>Pedaliaceae</taxon>
        <taxon>Sesamum</taxon>
    </lineage>
</organism>
<dbReference type="PANTHER" id="PTHR33116">
    <property type="entry name" value="REVERSE TRANSCRIPTASE ZINC-BINDING DOMAIN-CONTAINING PROTEIN-RELATED-RELATED"/>
    <property type="match status" value="1"/>
</dbReference>
<proteinExistence type="predicted"/>
<protein>
    <recommendedName>
        <fullName evidence="3">Reverse transcriptase zinc-binding domain-containing protein</fullName>
    </recommendedName>
</protein>
<dbReference type="PANTHER" id="PTHR33116:SF86">
    <property type="entry name" value="REVERSE TRANSCRIPTASE DOMAIN-CONTAINING PROTEIN"/>
    <property type="match status" value="1"/>
</dbReference>
<evidence type="ECO:0008006" key="3">
    <source>
        <dbReference type="Google" id="ProtNLM"/>
    </source>
</evidence>
<evidence type="ECO:0000313" key="1">
    <source>
        <dbReference type="EMBL" id="KAK4381261.1"/>
    </source>
</evidence>
<reference evidence="1" key="1">
    <citation type="submission" date="2020-06" db="EMBL/GenBank/DDBJ databases">
        <authorList>
            <person name="Li T."/>
            <person name="Hu X."/>
            <person name="Zhang T."/>
            <person name="Song X."/>
            <person name="Zhang H."/>
            <person name="Dai N."/>
            <person name="Sheng W."/>
            <person name="Hou X."/>
            <person name="Wei L."/>
        </authorList>
    </citation>
    <scope>NUCLEOTIDE SEQUENCE</scope>
    <source>
        <strain evidence="1">K16</strain>
        <tissue evidence="1">Leaf</tissue>
    </source>
</reference>
<sequence length="512" mass="57231">MGVLLVKQLTPAIQAEIDYCRKELESIAAYEETLWQQRSKDLWLREGDRNTGDVYVYSRPLIEDIAKWTEFLPHIVDASMVEDLLHPYTTLEVSKALSQMAPQKSPGPDDDTLLFCQASPECTMAIKGVLEVHRRASGQEINFSKSWVTFSCNTREDLGRFIAAELAIRQENKMELYLGLPPDTGFPETASLQPCDVGQAVVVYPKAAGETPKSRSLDMDGGVGSGDTIRAWGDLWLPRPRSFKPITPVPVGGGSIHVAKLIDSDSRECDASMVHEFFWPVDSELILGIPLGRMREEDLWVWHYSKSGMFFVRTAYHLACELEDRPCSSTLGTLDHWWCRSYGRHHSLISPGVCPFCQDAIEDIFHVLAQCEFARVVWGLSFFTSLVMTVKSRDARCWLQEISSHLSGRDFGLSLCICWPIWWGRNVRVMEGVCFEPGKVVGVAVHYLNAFLVQKGSVTTAPSISISSRSLAPPPDVTKLNFDEATFDQDGEMGVGVVARNDLGQCVGWLSR</sequence>